<dbReference type="Proteomes" id="UP000824998">
    <property type="component" value="Unassembled WGS sequence"/>
</dbReference>
<feature type="compositionally biased region" description="Polar residues" evidence="1">
    <location>
        <begin position="97"/>
        <end position="107"/>
    </location>
</feature>
<gene>
    <name evidence="2" type="ORF">BJ875DRAFT_457848</name>
</gene>
<accession>A0A9P7YLS5</accession>
<feature type="compositionally biased region" description="Low complexity" evidence="1">
    <location>
        <begin position="39"/>
        <end position="53"/>
    </location>
</feature>
<evidence type="ECO:0000313" key="2">
    <source>
        <dbReference type="EMBL" id="KAG9235941.1"/>
    </source>
</evidence>
<dbReference type="AlphaFoldDB" id="A0A9P7YLS5"/>
<evidence type="ECO:0000313" key="3">
    <source>
        <dbReference type="Proteomes" id="UP000824998"/>
    </source>
</evidence>
<feature type="region of interest" description="Disordered" evidence="1">
    <location>
        <begin position="1"/>
        <end position="54"/>
    </location>
</feature>
<sequence>MGESETGPNDSHRNTKSNAEINIDDPNKDLKAVSTKTVSSSGSMSSISSEQGSVTEVHLCLSDNIVGKRGGHNARTCQPKSGAKKSIGAANAEYPPRQSSLGNSAPSFVSRLARPTASSTAREAASKSTIKANKTANPRVASRQSLGNAGPSPSAAAAPSVVAAPRKSLPEAFTISSFSRARKDIKSKFSSIIGKSSSASVDKGHPPTVPTVFLPTGHPARTSGPAAFVPATSSSVPADHHNLLNAHHVLALALSTPPSSHIGGEDIDALLSTAQADLLEVIRRAEHVESPAVRAGMCHVVEVLGTAIANARELRMALLRMMGENLEVARAVTGLGRVVLESL</sequence>
<reference evidence="2" key="1">
    <citation type="journal article" date="2021" name="IMA Fungus">
        <title>Genomic characterization of three marine fungi, including Emericellopsis atlantica sp. nov. with signatures of a generalist lifestyle and marine biomass degradation.</title>
        <authorList>
            <person name="Hagestad O.C."/>
            <person name="Hou L."/>
            <person name="Andersen J.H."/>
            <person name="Hansen E.H."/>
            <person name="Altermark B."/>
            <person name="Li C."/>
            <person name="Kuhnert E."/>
            <person name="Cox R.J."/>
            <person name="Crous P.W."/>
            <person name="Spatafora J.W."/>
            <person name="Lail K."/>
            <person name="Amirebrahimi M."/>
            <person name="Lipzen A."/>
            <person name="Pangilinan J."/>
            <person name="Andreopoulos W."/>
            <person name="Hayes R.D."/>
            <person name="Ng V."/>
            <person name="Grigoriev I.V."/>
            <person name="Jackson S.A."/>
            <person name="Sutton T.D.S."/>
            <person name="Dobson A.D.W."/>
            <person name="Rama T."/>
        </authorList>
    </citation>
    <scope>NUCLEOTIDE SEQUENCE</scope>
    <source>
        <strain evidence="2">TRa018bII</strain>
    </source>
</reference>
<feature type="compositionally biased region" description="Polar residues" evidence="1">
    <location>
        <begin position="116"/>
        <end position="147"/>
    </location>
</feature>
<protein>
    <submittedName>
        <fullName evidence="2">Uncharacterized protein</fullName>
    </submittedName>
</protein>
<organism evidence="2 3">
    <name type="scientific">Amylocarpus encephaloides</name>
    <dbReference type="NCBI Taxonomy" id="45428"/>
    <lineage>
        <taxon>Eukaryota</taxon>
        <taxon>Fungi</taxon>
        <taxon>Dikarya</taxon>
        <taxon>Ascomycota</taxon>
        <taxon>Pezizomycotina</taxon>
        <taxon>Leotiomycetes</taxon>
        <taxon>Helotiales</taxon>
        <taxon>Helotiales incertae sedis</taxon>
        <taxon>Amylocarpus</taxon>
    </lineage>
</organism>
<name>A0A9P7YLS5_9HELO</name>
<comment type="caution">
    <text evidence="2">The sequence shown here is derived from an EMBL/GenBank/DDBJ whole genome shotgun (WGS) entry which is preliminary data.</text>
</comment>
<dbReference type="EMBL" id="MU251419">
    <property type="protein sequence ID" value="KAG9235941.1"/>
    <property type="molecule type" value="Genomic_DNA"/>
</dbReference>
<keyword evidence="3" id="KW-1185">Reference proteome</keyword>
<feature type="region of interest" description="Disordered" evidence="1">
    <location>
        <begin position="66"/>
        <end position="159"/>
    </location>
</feature>
<evidence type="ECO:0000256" key="1">
    <source>
        <dbReference type="SAM" id="MobiDB-lite"/>
    </source>
</evidence>
<proteinExistence type="predicted"/>